<organism evidence="1">
    <name type="scientific">Darwinula stevensoni</name>
    <dbReference type="NCBI Taxonomy" id="69355"/>
    <lineage>
        <taxon>Eukaryota</taxon>
        <taxon>Metazoa</taxon>
        <taxon>Ecdysozoa</taxon>
        <taxon>Arthropoda</taxon>
        <taxon>Crustacea</taxon>
        <taxon>Oligostraca</taxon>
        <taxon>Ostracoda</taxon>
        <taxon>Podocopa</taxon>
        <taxon>Podocopida</taxon>
        <taxon>Darwinulocopina</taxon>
        <taxon>Darwinuloidea</taxon>
        <taxon>Darwinulidae</taxon>
        <taxon>Darwinula</taxon>
    </lineage>
</organism>
<protein>
    <submittedName>
        <fullName evidence="1">Uncharacterized protein</fullName>
    </submittedName>
</protein>
<accession>A0A7R8X9E4</accession>
<dbReference type="Proteomes" id="UP000677054">
    <property type="component" value="Unassembled WGS sequence"/>
</dbReference>
<reference evidence="1" key="1">
    <citation type="submission" date="2020-11" db="EMBL/GenBank/DDBJ databases">
        <authorList>
            <person name="Tran Van P."/>
        </authorList>
    </citation>
    <scope>NUCLEOTIDE SEQUENCE</scope>
</reference>
<name>A0A7R8X9E4_9CRUS</name>
<dbReference type="EMBL" id="LR899731">
    <property type="protein sequence ID" value="CAD7242083.1"/>
    <property type="molecule type" value="Genomic_DNA"/>
</dbReference>
<proteinExistence type="predicted"/>
<evidence type="ECO:0000313" key="2">
    <source>
        <dbReference type="Proteomes" id="UP000677054"/>
    </source>
</evidence>
<dbReference type="EMBL" id="CAJPEV010000214">
    <property type="protein sequence ID" value="CAG0882471.1"/>
    <property type="molecule type" value="Genomic_DNA"/>
</dbReference>
<evidence type="ECO:0000313" key="1">
    <source>
        <dbReference type="EMBL" id="CAD7242083.1"/>
    </source>
</evidence>
<keyword evidence="2" id="KW-1185">Reference proteome</keyword>
<sequence length="131" mass="14422">MRLLPSVRAFRLSSCFTRLINSKSNSLDTSATCPLVQDDQSVDLVQEEFKQDMDQVGSEATSRGTQVAVQAQDQFQGGNIINMMPLKNCANVFQIHGCIASHFLHSHDTISEIDIYGKTKNCSDREAGIGL</sequence>
<dbReference type="AlphaFoldDB" id="A0A7R8X9E4"/>
<gene>
    <name evidence="1" type="ORF">DSTB1V02_LOCUS2056</name>
</gene>